<dbReference type="Proteomes" id="UP000567795">
    <property type="component" value="Unassembled WGS sequence"/>
</dbReference>
<dbReference type="AlphaFoldDB" id="A0A852ZQ38"/>
<name>A0A852ZQ38_9ACTN</name>
<dbReference type="InterPro" id="IPR035418">
    <property type="entry name" value="AraC-bd_2"/>
</dbReference>
<sequence length="339" mass="36827">MVLVREIRTDDLPAAERFAAWHAMTAEALLPGVLCTPRRDLGDDLRASARVLELGAVRVSALSYPPLETRRTPRPTGRSEPESCQLMLNVRGGRRIVQGGRDTTIGPGELTFFDAARPWRGWAGGDAPLVEGVMVRFPRALLPLPARSMDRLIAARLSGREGVGALLAGFLRQLTDGAARFRPADGARLAGLTVDLVAAVCAEALDDAPGTVAPDSHRRVLLTRIHDYIERHLGDPGLGPAGIAAAHQISVRHLHALFHEQGMTVAGRIRQRRLERCHHDLADPRLLSRPVHAVAARWGFTDAPHFSRVFRAAYGMSPSDHRALACRHRDAHGSASAGR</sequence>
<dbReference type="PRINTS" id="PR00032">
    <property type="entry name" value="HTHARAC"/>
</dbReference>
<evidence type="ECO:0000313" key="6">
    <source>
        <dbReference type="Proteomes" id="UP000567795"/>
    </source>
</evidence>
<dbReference type="InterPro" id="IPR018060">
    <property type="entry name" value="HTH_AraC"/>
</dbReference>
<dbReference type="InterPro" id="IPR050204">
    <property type="entry name" value="AraC_XylS_family_regulators"/>
</dbReference>
<dbReference type="PANTHER" id="PTHR46796">
    <property type="entry name" value="HTH-TYPE TRANSCRIPTIONAL ACTIVATOR RHAS-RELATED"/>
    <property type="match status" value="1"/>
</dbReference>
<dbReference type="Gene3D" id="1.10.10.60">
    <property type="entry name" value="Homeodomain-like"/>
    <property type="match status" value="1"/>
</dbReference>
<keyword evidence="1" id="KW-0805">Transcription regulation</keyword>
<keyword evidence="6" id="KW-1185">Reference proteome</keyword>
<proteinExistence type="predicted"/>
<dbReference type="GO" id="GO:0043565">
    <property type="term" value="F:sequence-specific DNA binding"/>
    <property type="evidence" value="ECO:0007669"/>
    <property type="project" value="InterPro"/>
</dbReference>
<evidence type="ECO:0000256" key="2">
    <source>
        <dbReference type="ARBA" id="ARBA00023125"/>
    </source>
</evidence>
<dbReference type="Pfam" id="PF14525">
    <property type="entry name" value="AraC_binding_2"/>
    <property type="match status" value="1"/>
</dbReference>
<accession>A0A852ZQ38</accession>
<dbReference type="PROSITE" id="PS01124">
    <property type="entry name" value="HTH_ARAC_FAMILY_2"/>
    <property type="match status" value="1"/>
</dbReference>
<evidence type="ECO:0000256" key="1">
    <source>
        <dbReference type="ARBA" id="ARBA00023015"/>
    </source>
</evidence>
<organism evidence="5 6">
    <name type="scientific">Allostreptomyces psammosilenae</name>
    <dbReference type="NCBI Taxonomy" id="1892865"/>
    <lineage>
        <taxon>Bacteria</taxon>
        <taxon>Bacillati</taxon>
        <taxon>Actinomycetota</taxon>
        <taxon>Actinomycetes</taxon>
        <taxon>Kitasatosporales</taxon>
        <taxon>Streptomycetaceae</taxon>
        <taxon>Allostreptomyces</taxon>
    </lineage>
</organism>
<comment type="caution">
    <text evidence="5">The sequence shown here is derived from an EMBL/GenBank/DDBJ whole genome shotgun (WGS) entry which is preliminary data.</text>
</comment>
<keyword evidence="3" id="KW-0804">Transcription</keyword>
<dbReference type="SUPFAM" id="SSF46689">
    <property type="entry name" value="Homeodomain-like"/>
    <property type="match status" value="1"/>
</dbReference>
<dbReference type="Pfam" id="PF12833">
    <property type="entry name" value="HTH_18"/>
    <property type="match status" value="1"/>
</dbReference>
<dbReference type="GO" id="GO:0003700">
    <property type="term" value="F:DNA-binding transcription factor activity"/>
    <property type="evidence" value="ECO:0007669"/>
    <property type="project" value="InterPro"/>
</dbReference>
<dbReference type="PANTHER" id="PTHR46796:SF6">
    <property type="entry name" value="ARAC SUBFAMILY"/>
    <property type="match status" value="1"/>
</dbReference>
<dbReference type="InterPro" id="IPR020449">
    <property type="entry name" value="Tscrpt_reg_AraC-type_HTH"/>
</dbReference>
<evidence type="ECO:0000256" key="3">
    <source>
        <dbReference type="ARBA" id="ARBA00023163"/>
    </source>
</evidence>
<dbReference type="RefSeq" id="WP_179813392.1">
    <property type="nucleotide sequence ID" value="NZ_JACBZD010000001.1"/>
</dbReference>
<protein>
    <submittedName>
        <fullName evidence="5">AraC-like DNA-binding protein</fullName>
    </submittedName>
</protein>
<evidence type="ECO:0000259" key="4">
    <source>
        <dbReference type="PROSITE" id="PS01124"/>
    </source>
</evidence>
<gene>
    <name evidence="5" type="ORF">FHU37_001456</name>
</gene>
<keyword evidence="2 5" id="KW-0238">DNA-binding</keyword>
<dbReference type="InterPro" id="IPR009057">
    <property type="entry name" value="Homeodomain-like_sf"/>
</dbReference>
<dbReference type="SMART" id="SM00342">
    <property type="entry name" value="HTH_ARAC"/>
    <property type="match status" value="1"/>
</dbReference>
<reference evidence="5 6" key="1">
    <citation type="submission" date="2020-07" db="EMBL/GenBank/DDBJ databases">
        <title>Sequencing the genomes of 1000 actinobacteria strains.</title>
        <authorList>
            <person name="Klenk H.-P."/>
        </authorList>
    </citation>
    <scope>NUCLEOTIDE SEQUENCE [LARGE SCALE GENOMIC DNA]</scope>
    <source>
        <strain evidence="5 6">DSM 42178</strain>
    </source>
</reference>
<evidence type="ECO:0000313" key="5">
    <source>
        <dbReference type="EMBL" id="NYI04513.1"/>
    </source>
</evidence>
<feature type="domain" description="HTH araC/xylS-type" evidence="4">
    <location>
        <begin position="223"/>
        <end position="324"/>
    </location>
</feature>
<dbReference type="EMBL" id="JACBZD010000001">
    <property type="protein sequence ID" value="NYI04513.1"/>
    <property type="molecule type" value="Genomic_DNA"/>
</dbReference>